<dbReference type="EMBL" id="JAVRJZ010000019">
    <property type="protein sequence ID" value="KAK2707199.1"/>
    <property type="molecule type" value="Genomic_DNA"/>
</dbReference>
<keyword evidence="4" id="KW-1185">Reference proteome</keyword>
<accession>A0AA88HHM2</accession>
<evidence type="ECO:0000256" key="1">
    <source>
        <dbReference type="SAM" id="MobiDB-lite"/>
    </source>
</evidence>
<dbReference type="SUPFAM" id="SSF56672">
    <property type="entry name" value="DNA/RNA polymerases"/>
    <property type="match status" value="1"/>
</dbReference>
<dbReference type="AlphaFoldDB" id="A0AA88HHM2"/>
<gene>
    <name evidence="3" type="ORF">QYM36_015026</name>
</gene>
<organism evidence="3 4">
    <name type="scientific">Artemia franciscana</name>
    <name type="common">Brine shrimp</name>
    <name type="synonym">Artemia sanfranciscana</name>
    <dbReference type="NCBI Taxonomy" id="6661"/>
    <lineage>
        <taxon>Eukaryota</taxon>
        <taxon>Metazoa</taxon>
        <taxon>Ecdysozoa</taxon>
        <taxon>Arthropoda</taxon>
        <taxon>Crustacea</taxon>
        <taxon>Branchiopoda</taxon>
        <taxon>Anostraca</taxon>
        <taxon>Artemiidae</taxon>
        <taxon>Artemia</taxon>
    </lineage>
</organism>
<name>A0AA88HHM2_ARTSF</name>
<feature type="compositionally biased region" description="Basic and acidic residues" evidence="1">
    <location>
        <begin position="147"/>
        <end position="157"/>
    </location>
</feature>
<evidence type="ECO:0000313" key="4">
    <source>
        <dbReference type="Proteomes" id="UP001187531"/>
    </source>
</evidence>
<dbReference type="Pfam" id="PF00078">
    <property type="entry name" value="RVT_1"/>
    <property type="match status" value="1"/>
</dbReference>
<protein>
    <recommendedName>
        <fullName evidence="2">Reverse transcriptase domain-containing protein</fullName>
    </recommendedName>
</protein>
<dbReference type="PROSITE" id="PS50878">
    <property type="entry name" value="RT_POL"/>
    <property type="match status" value="1"/>
</dbReference>
<proteinExistence type="predicted"/>
<dbReference type="InterPro" id="IPR043128">
    <property type="entry name" value="Rev_trsase/Diguanyl_cyclase"/>
</dbReference>
<dbReference type="Proteomes" id="UP001187531">
    <property type="component" value="Unassembled WGS sequence"/>
</dbReference>
<feature type="region of interest" description="Disordered" evidence="1">
    <location>
        <begin position="95"/>
        <end position="184"/>
    </location>
</feature>
<sequence length="977" mass="109931">MVGLLQPKARYKYNQEYNQRIPISDSRTWVDEECNLVAEEEGRIILSYGDKPPSGADINKQLAIAFPNRTIDAYKGRRRNADHQLLVTQAIERLTSRPSPQPSPPAAHPPVSQPNESSVPYDQPSCSVPVDLIPPPQHTRKSSRLIETPEKTKREEPNLLFNPDAPEFIPSHPQQHESPVSPDPVPPIPVSSPVDLFNDFFKSANSRSLSKNAALDARLHSLVNLCLADRPSEGISIINEILEDYFYKPTKPKGASRSEGPMRHDGFRSRKAKRVYRCQQYARIQRLWKKNPSIAAYAILDMSKKPGPVDISAFKQFWTGIFGRLSPLDIEPLPPVGNQNDVSTLWRPIKVPEIAKLKPSGDQFPGPDGLRIVDCTQFGYEVLAVLFTAIYFFRVTPKPFLKSRTVLLPKSDGATDPADFRPISISSMLQRWLHRVIATRLARVVDISPAQTAFSQVDGSLVNALIINSIPKKAKTSYKSVYLLSLDVRKAFDSVSHHLILRACRAQGLPPSFLDYIEGETLAKLSRGVKQGDPLSPVLFNLVVDEALGAIPHEVGFTINDTLIPAIAYVDDLVIASSTKVGLQKSVDIIVKVLKKRGLDINGAKSISVGIDANPKSKKTKFITVPFVSVDNTLAKTLRADQKVSYLGVDMAPYGVKNPATLNDINALLTKIQKAPLTPHQPICRTNEMDNHRNYLRKLLKVGETYAMSKTRYDKYHSNQLYKSRDGAALKRHGSFPLSQNWVDKHPADLDSRRYKRMIHHRINAIPTRSRTARGQDLPRNCRAGCLAPKTANHVSMGCVRTHPNRIKQHDRVRDITAKWIEYDGYRVIKEPCFTTLTHGTMRAMGRWRPDIFAIKGEDGVIFDAQVRAEGYDLDRLHEEKVEKYRIAPGLIETIKSIHGLKTIKCEAITFTRRGQIIPKCYKALGAYFNPRQIGFLFRVVLYEDVTIWWAWNSTVRRATLKRIPHVPDPTYPHQPA</sequence>
<dbReference type="PANTHER" id="PTHR19446">
    <property type="entry name" value="REVERSE TRANSCRIPTASES"/>
    <property type="match status" value="1"/>
</dbReference>
<evidence type="ECO:0000259" key="2">
    <source>
        <dbReference type="PROSITE" id="PS50878"/>
    </source>
</evidence>
<dbReference type="GO" id="GO:0071897">
    <property type="term" value="P:DNA biosynthetic process"/>
    <property type="evidence" value="ECO:0007669"/>
    <property type="project" value="UniProtKB-ARBA"/>
</dbReference>
<feature type="domain" description="Reverse transcriptase" evidence="2">
    <location>
        <begin position="389"/>
        <end position="651"/>
    </location>
</feature>
<dbReference type="CDD" id="cd01650">
    <property type="entry name" value="RT_nLTR_like"/>
    <property type="match status" value="1"/>
</dbReference>
<dbReference type="InterPro" id="IPR000477">
    <property type="entry name" value="RT_dom"/>
</dbReference>
<dbReference type="InterPro" id="IPR043502">
    <property type="entry name" value="DNA/RNA_pol_sf"/>
</dbReference>
<feature type="compositionally biased region" description="Pro residues" evidence="1">
    <location>
        <begin position="99"/>
        <end position="112"/>
    </location>
</feature>
<evidence type="ECO:0000313" key="3">
    <source>
        <dbReference type="EMBL" id="KAK2707199.1"/>
    </source>
</evidence>
<feature type="compositionally biased region" description="Polar residues" evidence="1">
    <location>
        <begin position="115"/>
        <end position="126"/>
    </location>
</feature>
<comment type="caution">
    <text evidence="3">The sequence shown here is derived from an EMBL/GenBank/DDBJ whole genome shotgun (WGS) entry which is preliminary data.</text>
</comment>
<reference evidence="3" key="1">
    <citation type="submission" date="2023-07" db="EMBL/GenBank/DDBJ databases">
        <title>Chromosome-level genome assembly of Artemia franciscana.</title>
        <authorList>
            <person name="Jo E."/>
        </authorList>
    </citation>
    <scope>NUCLEOTIDE SEQUENCE</scope>
    <source>
        <tissue evidence="3">Whole body</tissue>
    </source>
</reference>
<dbReference type="Gene3D" id="3.30.70.270">
    <property type="match status" value="1"/>
</dbReference>